<evidence type="ECO:0000313" key="11">
    <source>
        <dbReference type="EMBL" id="KAI7734108.1"/>
    </source>
</evidence>
<evidence type="ECO:0000259" key="10">
    <source>
        <dbReference type="SMART" id="SM00478"/>
    </source>
</evidence>
<dbReference type="InterPro" id="IPR028925">
    <property type="entry name" value="RRM_DME"/>
</dbReference>
<reference evidence="11" key="1">
    <citation type="submission" date="2022-06" db="EMBL/GenBank/DDBJ databases">
        <title>Uncovering the hologenomic basis of an extraordinary plant invasion.</title>
        <authorList>
            <person name="Bieker V.C."/>
            <person name="Martin M.D."/>
            <person name="Gilbert T."/>
            <person name="Hodgins K."/>
            <person name="Battlay P."/>
            <person name="Petersen B."/>
            <person name="Wilson J."/>
        </authorList>
    </citation>
    <scope>NUCLEOTIDE SEQUENCE</scope>
    <source>
        <strain evidence="11">AA19_3_7</strain>
        <tissue evidence="11">Leaf</tissue>
    </source>
</reference>
<evidence type="ECO:0000313" key="12">
    <source>
        <dbReference type="Proteomes" id="UP001206925"/>
    </source>
</evidence>
<dbReference type="InterPro" id="IPR023170">
    <property type="entry name" value="HhH_base_excis_C"/>
</dbReference>
<name>A0AAD5C463_AMBAR</name>
<dbReference type="Pfam" id="PF15628">
    <property type="entry name" value="RRM_DME"/>
    <property type="match status" value="1"/>
</dbReference>
<comment type="subcellular location">
    <subcellularLocation>
        <location evidence="2">Nucleus</location>
    </subcellularLocation>
</comment>
<dbReference type="GO" id="GO:0035514">
    <property type="term" value="F:DNA demethylase activity"/>
    <property type="evidence" value="ECO:0007669"/>
    <property type="project" value="InterPro"/>
</dbReference>
<keyword evidence="4" id="KW-0479">Metal-binding</keyword>
<evidence type="ECO:0000256" key="5">
    <source>
        <dbReference type="ARBA" id="ARBA00023004"/>
    </source>
</evidence>
<feature type="compositionally biased region" description="Basic residues" evidence="9">
    <location>
        <begin position="145"/>
        <end position="156"/>
    </location>
</feature>
<dbReference type="CDD" id="cd00056">
    <property type="entry name" value="ENDO3c"/>
    <property type="match status" value="1"/>
</dbReference>
<dbReference type="InterPro" id="IPR003265">
    <property type="entry name" value="HhH-GPD_domain"/>
</dbReference>
<evidence type="ECO:0000256" key="6">
    <source>
        <dbReference type="ARBA" id="ARBA00023014"/>
    </source>
</evidence>
<dbReference type="PANTHER" id="PTHR46213:SF13">
    <property type="entry name" value="DEMETER-LIKE PROTEIN 2-RELATED"/>
    <property type="match status" value="1"/>
</dbReference>
<keyword evidence="6" id="KW-0411">Iron-sulfur</keyword>
<keyword evidence="7" id="KW-0238">DNA-binding</keyword>
<evidence type="ECO:0000256" key="7">
    <source>
        <dbReference type="ARBA" id="ARBA00023125"/>
    </source>
</evidence>
<dbReference type="GO" id="GO:0046872">
    <property type="term" value="F:metal ion binding"/>
    <property type="evidence" value="ECO:0007669"/>
    <property type="project" value="UniProtKB-KW"/>
</dbReference>
<keyword evidence="5" id="KW-0408">Iron</keyword>
<dbReference type="SUPFAM" id="SSF48150">
    <property type="entry name" value="DNA-glycosylase"/>
    <property type="match status" value="1"/>
</dbReference>
<sequence length="1536" mass="174574">MELGRLMEREGVWIPLTPGKPALTSEQGDGKESNEDFLCTECFDAMRCTQKCVINEVCEFSPGMLDELEAGLGVAGKEPEDTTTVKDETSCVQEETVKSSPSEHDSKKTHGADESHDGIGSIPTPSKTKETRKRRNDGNDMNKKASQRPRVKKHRPKIFDDSKPKKVPKAQTPRATSRPKTPKPATPNRVQERRTQSKKNKSTVSSDCTQKSTCSGIEDVGQDVQEASRASIVVRSCKRVLDFDQHPVNKESKSHEEPLLLGFDFEKFDSFHGDNNTQQHEQESSITRKQEQVDKYGRKYAHYYQRRKKISSSSTIPIPTLLVYRRSSRKDLCLHNSKKCGPVFPKLFKKQRAIRKKVKIKVNHWYIIADKLNKSLVNRSYGKLAQTTRKKVQNRVNKSKDKKGVVKPDVYIDEFRRVFLHPRRKRSIMHTHLRESFRMVPYDLENYLLRQEENFLQITECLPPHEVPVQRINSFTSPHYDFPRFNNSLGNLNWLQLQEAVSGHSLRLLPPERQDILHTREDLYELQGALVLKSQSLPPKHKDILHTREDLYELPGPVVLASQSLPSEHKDILHTREDLYELQGPVVLASQSLPSEHKDILHTREDLYELQGAAVLENQCLPPKHKDVLHTREKNLYEFNASKVEDLIRKLASLEINDQCKELVVRDQNVIGALVNVLPPKKRKMVPKVDLDNETLRVWKLLMENDESEPVEETDKDKEEWWEKQRNIFRGRVDSFIAKMHLIQVGGMTSNIQSRLWGGAKWATAQLPLSQGPKIFIFFLAKSKEGLIFLLRKRMFQEDLQNSSACMMSSFKALKFSIIKFCLTIIFLCSSAFMYLAARFPANSRSREVNDNFDVPNSQESVGSNAQVYDGCSKNNVMEQDMSASDADVSKETPTMEQDQNILQVQDKPCVDENSITFRKLLEAEEEDYLKQFCRAGIDELESSLSESKLEDEEQRSSINNLPSSNEPSAPTLDLNVSLCKTSEGEIKGQQKSTTVEEPKVVVPISSLQSEVTIEQGVDSANNHKEPLLENELKGKKKNQKENKQEPKTDWVEFKKSYCKTGEKESNMNCMDAVDWDAVRRAPVEEIAKIIEDRGMHNVIARRIKEFLDRMHVDHGTLDLEWLRDIPPDKAKEFLLSIEGIGLKSVECVRLLTLHHNAFPVDTNVGRVATRLGWVPLQPLPDALQIHLLNAYPMVDNIQKYLYPRLCTLDQKTLYELHYQLITFGKVFCTKRNPNCNACPMRAECRHYASAFARLALPGTKESSNVTSIVPAGNEEHHSMHDLEVNNLGSSYHGQSQTCEPIIEVPPSPEPEVESIIGDIEDLCEADDDEIPTIRLNTEEFRETLKETMDTNKILIPEADMSKALIAFSAEAANIPVPPKKFVAKSRTMHLVYELPDLHPCLAGFEERDLDDPTPYLLAVWYPGEISNSLEYTENRACPAASNNLEETVKATLLIPCRTANRGTFPLNGTYFQVNEVFADDETSHSPMDVPRGQLCNLPLRELGCGTSATSIFKGPNANSAFFQPYQPVPFSACFG</sequence>
<dbReference type="EMBL" id="JAMZMK010009833">
    <property type="protein sequence ID" value="KAI7734108.1"/>
    <property type="molecule type" value="Genomic_DNA"/>
</dbReference>
<feature type="compositionally biased region" description="Basic and acidic residues" evidence="9">
    <location>
        <begin position="77"/>
        <end position="117"/>
    </location>
</feature>
<accession>A0AAD5C463</accession>
<keyword evidence="8" id="KW-0539">Nucleus</keyword>
<feature type="domain" description="HhH-GPD" evidence="10">
    <location>
        <begin position="1070"/>
        <end position="1227"/>
    </location>
</feature>
<dbReference type="GO" id="GO:0019104">
    <property type="term" value="F:DNA N-glycosylase activity"/>
    <property type="evidence" value="ECO:0007669"/>
    <property type="project" value="InterPro"/>
</dbReference>
<dbReference type="GO" id="GO:0006284">
    <property type="term" value="P:base-excision repair"/>
    <property type="evidence" value="ECO:0007669"/>
    <property type="project" value="InterPro"/>
</dbReference>
<feature type="region of interest" description="Disordered" evidence="9">
    <location>
        <begin position="1021"/>
        <end position="1047"/>
    </location>
</feature>
<evidence type="ECO:0000256" key="4">
    <source>
        <dbReference type="ARBA" id="ARBA00022723"/>
    </source>
</evidence>
<evidence type="ECO:0000256" key="1">
    <source>
        <dbReference type="ARBA" id="ARBA00001966"/>
    </source>
</evidence>
<feature type="region of interest" description="Disordered" evidence="9">
    <location>
        <begin position="75"/>
        <end position="215"/>
    </location>
</feature>
<evidence type="ECO:0000256" key="9">
    <source>
        <dbReference type="SAM" id="MobiDB-lite"/>
    </source>
</evidence>
<organism evidence="11 12">
    <name type="scientific">Ambrosia artemisiifolia</name>
    <name type="common">Common ragweed</name>
    <dbReference type="NCBI Taxonomy" id="4212"/>
    <lineage>
        <taxon>Eukaryota</taxon>
        <taxon>Viridiplantae</taxon>
        <taxon>Streptophyta</taxon>
        <taxon>Embryophyta</taxon>
        <taxon>Tracheophyta</taxon>
        <taxon>Spermatophyta</taxon>
        <taxon>Magnoliopsida</taxon>
        <taxon>eudicotyledons</taxon>
        <taxon>Gunneridae</taxon>
        <taxon>Pentapetalae</taxon>
        <taxon>asterids</taxon>
        <taxon>campanulids</taxon>
        <taxon>Asterales</taxon>
        <taxon>Asteraceae</taxon>
        <taxon>Asteroideae</taxon>
        <taxon>Heliantheae alliance</taxon>
        <taxon>Heliantheae</taxon>
        <taxon>Ambrosia</taxon>
    </lineage>
</organism>
<dbReference type="PANTHER" id="PTHR46213">
    <property type="entry name" value="TRANSCRIPTIONAL ACTIVATOR DEMETER"/>
    <property type="match status" value="1"/>
</dbReference>
<gene>
    <name evidence="11" type="ORF">M8C21_018907</name>
</gene>
<dbReference type="InterPro" id="IPR011257">
    <property type="entry name" value="DNA_glycosylase"/>
</dbReference>
<comment type="cofactor">
    <cofactor evidence="1">
        <name>[4Fe-4S] cluster</name>
        <dbReference type="ChEBI" id="CHEBI:49883"/>
    </cofactor>
</comment>
<feature type="compositionally biased region" description="Polar residues" evidence="9">
    <location>
        <begin position="957"/>
        <end position="969"/>
    </location>
</feature>
<dbReference type="InterPro" id="IPR003651">
    <property type="entry name" value="Endonuclease3_FeS-loop_motif"/>
</dbReference>
<dbReference type="GO" id="GO:0003677">
    <property type="term" value="F:DNA binding"/>
    <property type="evidence" value="ECO:0007669"/>
    <property type="project" value="UniProtKB-KW"/>
</dbReference>
<dbReference type="GO" id="GO:0005634">
    <property type="term" value="C:nucleus"/>
    <property type="evidence" value="ECO:0007669"/>
    <property type="project" value="UniProtKB-SubCell"/>
</dbReference>
<dbReference type="GO" id="GO:0141166">
    <property type="term" value="P:chromosomal 5-methylcytosine DNA demethylation pathway"/>
    <property type="evidence" value="ECO:0007669"/>
    <property type="project" value="InterPro"/>
</dbReference>
<feature type="compositionally biased region" description="Polar residues" evidence="9">
    <location>
        <begin position="202"/>
        <end position="215"/>
    </location>
</feature>
<dbReference type="SMART" id="SM00478">
    <property type="entry name" value="ENDO3c"/>
    <property type="match status" value="1"/>
</dbReference>
<evidence type="ECO:0000256" key="8">
    <source>
        <dbReference type="ARBA" id="ARBA00023242"/>
    </source>
</evidence>
<evidence type="ECO:0000256" key="2">
    <source>
        <dbReference type="ARBA" id="ARBA00004123"/>
    </source>
</evidence>
<dbReference type="GO" id="GO:0051539">
    <property type="term" value="F:4 iron, 4 sulfur cluster binding"/>
    <property type="evidence" value="ECO:0007669"/>
    <property type="project" value="InterPro"/>
</dbReference>
<feature type="region of interest" description="Disordered" evidence="9">
    <location>
        <begin position="945"/>
        <end position="973"/>
    </location>
</feature>
<dbReference type="Gene3D" id="1.10.1670.10">
    <property type="entry name" value="Helix-hairpin-Helix base-excision DNA repair enzymes (C-terminal)"/>
    <property type="match status" value="1"/>
</dbReference>
<comment type="similarity">
    <text evidence="3">Belongs to the DNA glycosylase family. DEMETER subfamily.</text>
</comment>
<comment type="caution">
    <text evidence="11">The sequence shown here is derived from an EMBL/GenBank/DDBJ whole genome shotgun (WGS) entry which is preliminary data.</text>
</comment>
<dbReference type="Proteomes" id="UP001206925">
    <property type="component" value="Unassembled WGS sequence"/>
</dbReference>
<proteinExistence type="inferred from homology"/>
<evidence type="ECO:0000256" key="3">
    <source>
        <dbReference type="ARBA" id="ARBA00005646"/>
    </source>
</evidence>
<feature type="compositionally biased region" description="Basic and acidic residues" evidence="9">
    <location>
        <begin position="1022"/>
        <end position="1047"/>
    </location>
</feature>
<dbReference type="InterPro" id="IPR044811">
    <property type="entry name" value="DME/ROS1"/>
</dbReference>
<protein>
    <recommendedName>
        <fullName evidence="10">HhH-GPD domain-containing protein</fullName>
    </recommendedName>
</protein>
<feature type="non-terminal residue" evidence="11">
    <location>
        <position position="1"/>
    </location>
</feature>
<dbReference type="SMART" id="SM00525">
    <property type="entry name" value="FES"/>
    <property type="match status" value="1"/>
</dbReference>
<keyword evidence="12" id="KW-1185">Reference proteome</keyword>